<reference evidence="2" key="2">
    <citation type="submission" date="2020-06" db="EMBL/GenBank/DDBJ databases">
        <title>Isolation of Planomicrobium glaciei.</title>
        <authorList>
            <person name="Malisova L."/>
            <person name="Safrankova R."/>
            <person name="Jakubu V."/>
            <person name="Spanelova P."/>
        </authorList>
    </citation>
    <scope>NUCLEOTIDE SEQUENCE [LARGE SCALE GENOMIC DNA]</scope>
    <source>
        <strain evidence="2">NRL-ATB46093</strain>
    </source>
</reference>
<sequence>MKQMNRGIATSLSAIGIAQALKIFTHKKVTGKWDWKQAFTTGGMPSSHSAGVSALASYVAANKGTGHTETALAVVFGTIVMYDAQGIRRHTGEIAHLVNDLEDSFVSLSGDFPSLEFEKREKELKEILGHQPIEVLGGAVFGILFGLISAQIENDERRRNRRENRKNSSKVQFNSNEVYIPAKRRDIKNRR</sequence>
<dbReference type="EMBL" id="CP051177">
    <property type="protein sequence ID" value="QKX52746.1"/>
    <property type="molecule type" value="Genomic_DNA"/>
</dbReference>
<evidence type="ECO:0000313" key="2">
    <source>
        <dbReference type="Proteomes" id="UP000509222"/>
    </source>
</evidence>
<gene>
    <name evidence="1" type="ORF">HF394_16855</name>
</gene>
<evidence type="ECO:0000313" key="1">
    <source>
        <dbReference type="EMBL" id="QKX52746.1"/>
    </source>
</evidence>
<dbReference type="PANTHER" id="PTHR31446:SF29">
    <property type="entry name" value="ACID PHOSPHATASE_VANADIUM-DEPENDENT HALOPEROXIDASE-RELATED PROTEIN"/>
    <property type="match status" value="1"/>
</dbReference>
<dbReference type="Proteomes" id="UP000509222">
    <property type="component" value="Chromosome"/>
</dbReference>
<dbReference type="PANTHER" id="PTHR31446">
    <property type="entry name" value="ACID PHOSPHATASE/VANADIUM-DEPENDENT HALOPEROXIDASE-RELATED PROTEIN"/>
    <property type="match status" value="1"/>
</dbReference>
<protein>
    <submittedName>
        <fullName evidence="1">Divergent PAP2 family protein</fullName>
    </submittedName>
</protein>
<keyword evidence="2" id="KW-1185">Reference proteome</keyword>
<name>A0A7H8QFN8_9BACL</name>
<dbReference type="AlphaFoldDB" id="A0A7H8QFN8"/>
<proteinExistence type="predicted"/>
<dbReference type="InterPro" id="IPR003832">
    <property type="entry name" value="DUF212"/>
</dbReference>
<dbReference type="Pfam" id="PF02681">
    <property type="entry name" value="DUF212"/>
    <property type="match status" value="1"/>
</dbReference>
<organism evidence="1 2">
    <name type="scientific">Planococcus glaciei</name>
    <dbReference type="NCBI Taxonomy" id="459472"/>
    <lineage>
        <taxon>Bacteria</taxon>
        <taxon>Bacillati</taxon>
        <taxon>Bacillota</taxon>
        <taxon>Bacilli</taxon>
        <taxon>Bacillales</taxon>
        <taxon>Caryophanaceae</taxon>
        <taxon>Planococcus</taxon>
    </lineage>
</organism>
<accession>A0A7H8QFN8</accession>
<reference evidence="1 2" key="1">
    <citation type="submission" date="2020-04" db="EMBL/GenBank/DDBJ databases">
        <authorList>
            <person name="Pajer P."/>
            <person name="Broz P."/>
        </authorList>
    </citation>
    <scope>NUCLEOTIDE SEQUENCE [LARGE SCALE GENOMIC DNA]</scope>
    <source>
        <strain evidence="2">NRL-ATB46093</strain>
    </source>
</reference>